<organism evidence="2 3">
    <name type="scientific">Calicophoron daubneyi</name>
    <name type="common">Rumen fluke</name>
    <name type="synonym">Paramphistomum daubneyi</name>
    <dbReference type="NCBI Taxonomy" id="300641"/>
    <lineage>
        <taxon>Eukaryota</taxon>
        <taxon>Metazoa</taxon>
        <taxon>Spiralia</taxon>
        <taxon>Lophotrochozoa</taxon>
        <taxon>Platyhelminthes</taxon>
        <taxon>Trematoda</taxon>
        <taxon>Digenea</taxon>
        <taxon>Plagiorchiida</taxon>
        <taxon>Pronocephalata</taxon>
        <taxon>Paramphistomoidea</taxon>
        <taxon>Paramphistomidae</taxon>
        <taxon>Calicophoron</taxon>
    </lineage>
</organism>
<gene>
    <name evidence="2" type="ORF">CDAUBV1_LOCUS3767</name>
</gene>
<evidence type="ECO:0000256" key="1">
    <source>
        <dbReference type="SAM" id="SignalP"/>
    </source>
</evidence>
<keyword evidence="1" id="KW-0732">Signal</keyword>
<feature type="signal peptide" evidence="1">
    <location>
        <begin position="1"/>
        <end position="23"/>
    </location>
</feature>
<sequence length="99" mass="11107">MTGELLVTMGRLVLVLLFVVTLAYEVECRRRLNEECSELPFERCLPPLYCFKKGGEKGTCVRRCVPVGQKCTGQFPDSCCMHLKCDLSKEGKTGVCVKQ</sequence>
<dbReference type="AlphaFoldDB" id="A0AAV2T286"/>
<evidence type="ECO:0000313" key="3">
    <source>
        <dbReference type="Proteomes" id="UP001497525"/>
    </source>
</evidence>
<reference evidence="2" key="1">
    <citation type="submission" date="2024-06" db="EMBL/GenBank/DDBJ databases">
        <authorList>
            <person name="Liu X."/>
            <person name="Lenzi L."/>
            <person name="Haldenby T S."/>
            <person name="Uol C."/>
        </authorList>
    </citation>
    <scope>NUCLEOTIDE SEQUENCE</scope>
</reference>
<dbReference type="EMBL" id="CAXLJL010000090">
    <property type="protein sequence ID" value="CAL5131345.1"/>
    <property type="molecule type" value="Genomic_DNA"/>
</dbReference>
<comment type="caution">
    <text evidence="2">The sequence shown here is derived from an EMBL/GenBank/DDBJ whole genome shotgun (WGS) entry which is preliminary data.</text>
</comment>
<feature type="chain" id="PRO_5043438804" evidence="1">
    <location>
        <begin position="24"/>
        <end position="99"/>
    </location>
</feature>
<accession>A0AAV2T286</accession>
<evidence type="ECO:0000313" key="2">
    <source>
        <dbReference type="EMBL" id="CAL5131345.1"/>
    </source>
</evidence>
<name>A0AAV2T286_CALDB</name>
<protein>
    <submittedName>
        <fullName evidence="2">Uncharacterized protein</fullName>
    </submittedName>
</protein>
<proteinExistence type="predicted"/>
<dbReference type="Proteomes" id="UP001497525">
    <property type="component" value="Unassembled WGS sequence"/>
</dbReference>